<protein>
    <submittedName>
        <fullName evidence="1">Uncharacterized protein</fullName>
    </submittedName>
</protein>
<organism evidence="1 2">
    <name type="scientific">Campylobacter gracilis RM3268</name>
    <dbReference type="NCBI Taxonomy" id="553220"/>
    <lineage>
        <taxon>Bacteria</taxon>
        <taxon>Pseudomonadati</taxon>
        <taxon>Campylobacterota</taxon>
        <taxon>Epsilonproteobacteria</taxon>
        <taxon>Campylobacterales</taxon>
        <taxon>Campylobacteraceae</taxon>
        <taxon>Campylobacter</taxon>
    </lineage>
</organism>
<evidence type="ECO:0000313" key="1">
    <source>
        <dbReference type="EMBL" id="EEV16386.1"/>
    </source>
</evidence>
<dbReference type="OrthoDB" id="5355926at2"/>
<reference evidence="1 2" key="1">
    <citation type="submission" date="2009-07" db="EMBL/GenBank/DDBJ databases">
        <authorList>
            <person name="Madupu R."/>
            <person name="Sebastian Y."/>
            <person name="Durkin A.S."/>
            <person name="Torralba M."/>
            <person name="Methe B."/>
            <person name="Sutton G.G."/>
            <person name="Strausberg R.L."/>
            <person name="Nelson K.E."/>
        </authorList>
    </citation>
    <scope>NUCLEOTIDE SEQUENCE [LARGE SCALE GENOMIC DNA]</scope>
    <source>
        <strain evidence="1 2">RM3268</strain>
    </source>
</reference>
<gene>
    <name evidence="1" type="ORF">CAMGR0001_2085</name>
</gene>
<dbReference type="STRING" id="824.CGRAC_1546"/>
<keyword evidence="2" id="KW-1185">Reference proteome</keyword>
<dbReference type="AlphaFoldDB" id="C8PLS4"/>
<name>C8PLS4_9BACT</name>
<comment type="caution">
    <text evidence="1">The sequence shown here is derived from an EMBL/GenBank/DDBJ whole genome shotgun (WGS) entry which is preliminary data.</text>
</comment>
<sequence length="154" mass="17779">MKPLFKNEAEKRRYLRFYAHLSAYPDIKAIYAQKQDSQLKEGVIKALGVAFDLFEERENEINRKAIADFASECKDLKDAPELYEKMLKACYPDIYLKYLQDERDGSKTADFKDVAFDLFLALSAQREQMQELQSENERLALTFLTTEGASNGAK</sequence>
<evidence type="ECO:0000313" key="2">
    <source>
        <dbReference type="Proteomes" id="UP000005709"/>
    </source>
</evidence>
<dbReference type="EMBL" id="ACYG01000032">
    <property type="protein sequence ID" value="EEV16386.1"/>
    <property type="molecule type" value="Genomic_DNA"/>
</dbReference>
<dbReference type="RefSeq" id="WP_005873362.1">
    <property type="nucleotide sequence ID" value="NZ_ACYG01000032.1"/>
</dbReference>
<proteinExistence type="predicted"/>
<dbReference type="Proteomes" id="UP000005709">
    <property type="component" value="Unassembled WGS sequence"/>
</dbReference>
<dbReference type="eggNOG" id="ENOG5030N9B">
    <property type="taxonomic scope" value="Bacteria"/>
</dbReference>
<accession>C8PLS4</accession>